<gene>
    <name evidence="1" type="ORF">UFOVP799_8</name>
</gene>
<evidence type="ECO:0000313" key="1">
    <source>
        <dbReference type="EMBL" id="CAB4163074.1"/>
    </source>
</evidence>
<reference evidence="1" key="1">
    <citation type="submission" date="2020-04" db="EMBL/GenBank/DDBJ databases">
        <authorList>
            <person name="Chiriac C."/>
            <person name="Salcher M."/>
            <person name="Ghai R."/>
            <person name="Kavagutti S V."/>
        </authorList>
    </citation>
    <scope>NUCLEOTIDE SEQUENCE</scope>
</reference>
<dbReference type="GO" id="GO:0019062">
    <property type="term" value="P:virion attachment to host cell"/>
    <property type="evidence" value="ECO:0007669"/>
    <property type="project" value="InterPro"/>
</dbReference>
<dbReference type="GO" id="GO:0046718">
    <property type="term" value="P:symbiont entry into host cell"/>
    <property type="evidence" value="ECO:0007669"/>
    <property type="project" value="InterPro"/>
</dbReference>
<protein>
    <submittedName>
        <fullName evidence="1">Bacteriophage lambda, Stf, side tail fibre-repeat-2</fullName>
    </submittedName>
</protein>
<dbReference type="Pfam" id="PF03406">
    <property type="entry name" value="Phage_fiber_2"/>
    <property type="match status" value="1"/>
</dbReference>
<accession>A0A6J5P6D3</accession>
<dbReference type="InterPro" id="IPR005068">
    <property type="entry name" value="Phage_lambda_Stf-r2"/>
</dbReference>
<proteinExistence type="predicted"/>
<organism evidence="1">
    <name type="scientific">uncultured Caudovirales phage</name>
    <dbReference type="NCBI Taxonomy" id="2100421"/>
    <lineage>
        <taxon>Viruses</taxon>
        <taxon>Duplodnaviria</taxon>
        <taxon>Heunggongvirae</taxon>
        <taxon>Uroviricota</taxon>
        <taxon>Caudoviricetes</taxon>
        <taxon>Peduoviridae</taxon>
        <taxon>Maltschvirus</taxon>
        <taxon>Maltschvirus maltsch</taxon>
    </lineage>
</organism>
<name>A0A6J5P6D3_9CAUD</name>
<dbReference type="EMBL" id="LR796741">
    <property type="protein sequence ID" value="CAB4163074.1"/>
    <property type="molecule type" value="Genomic_DNA"/>
</dbReference>
<sequence>MPTNTDLVTDLPADFEVFGQAVATSMADLLGGTTGQILSKASATDMDFTWIANDQGDITNIGVTSPITGGGSSGSVTIGIDDATTSVKGAVQLSSSTSSTSTILAATPSAVKSAYDLATTANTAAGTAQTTADAAITKATLTTAGDTLYRNATVPTRLGIGTAGQVLTVNSGATAPQWSTPAASGGMTLINTGGTTLSGTSNTISSIPSTYKHLLVVIDGAYASGGSGSSYTLRMNGDTGSNYAWGRVTSFNAGTPASDFAVGTSIALGFRYGSSAAFDSANFTNIWIYNYTNAAPIGMRGQTKGTDGTPNFTPFFNDVDGVYKATAAISSVTLTTDNSLSGGKIYVYGVS</sequence>